<evidence type="ECO:0000313" key="1">
    <source>
        <dbReference type="EMBL" id="CAI4051075.1"/>
    </source>
</evidence>
<proteinExistence type="predicted"/>
<dbReference type="EMBL" id="OX365910">
    <property type="protein sequence ID" value="CAI4051075.1"/>
    <property type="molecule type" value="Genomic_DNA"/>
</dbReference>
<gene>
    <name evidence="1" type="primary">SKDI15G1320</name>
    <name evidence="1" type="ORF">SKDI_15G1320</name>
</gene>
<sequence length="170" mass="19812">MSKLSIYPQLSDFTNLEEPPEPKEFFQDLCGFPTFSEIHLSNSQRSTNYCDALSHSRQKFPTVFSKMTLRELRHDMSTFSLQEKEQMNIYDAYKVIDMGDHVLFETLCSKPGPSFEKSHINKSQLKAEAILDEPPIMNIEFQPSSSAQNSSIFFYEDYKKFIYQQLDMFG</sequence>
<reference evidence="1" key="1">
    <citation type="submission" date="2022-10" db="EMBL/GenBank/DDBJ databases">
        <authorList>
            <person name="Byrne P K."/>
        </authorList>
    </citation>
    <scope>NUCLEOTIDE SEQUENCE</scope>
    <source>
        <strain evidence="1">IFO1802</strain>
    </source>
</reference>
<name>A0AA35J8I3_SACK1</name>
<keyword evidence="2" id="KW-1185">Reference proteome</keyword>
<protein>
    <submittedName>
        <fullName evidence="1">Uncharacterized protein</fullName>
    </submittedName>
</protein>
<organism evidence="1 2">
    <name type="scientific">Saccharomyces kudriavzevii (strain ATCC MYA-4449 / AS 2.2408 / CBS 8840 / NBRC 1802 / NCYC 2889)</name>
    <name type="common">Yeast</name>
    <dbReference type="NCBI Taxonomy" id="226230"/>
    <lineage>
        <taxon>Eukaryota</taxon>
        <taxon>Fungi</taxon>
        <taxon>Dikarya</taxon>
        <taxon>Ascomycota</taxon>
        <taxon>Saccharomycotina</taxon>
        <taxon>Saccharomycetes</taxon>
        <taxon>Saccharomycetales</taxon>
        <taxon>Saccharomycetaceae</taxon>
        <taxon>Saccharomyces</taxon>
    </lineage>
</organism>
<dbReference type="Proteomes" id="UP001162087">
    <property type="component" value="Chromosome 15"/>
</dbReference>
<evidence type="ECO:0000313" key="2">
    <source>
        <dbReference type="Proteomes" id="UP001162087"/>
    </source>
</evidence>
<dbReference type="OrthoDB" id="4037868at2759"/>
<accession>A0AA35J8I3</accession>